<reference evidence="1 2" key="1">
    <citation type="submission" date="2014-09" db="EMBL/GenBank/DDBJ databases">
        <authorList>
            <person name="Ellenberger Sabrina"/>
        </authorList>
    </citation>
    <scope>NUCLEOTIDE SEQUENCE [LARGE SCALE GENOMIC DNA]</scope>
    <source>
        <strain evidence="1 2">CBS 412.66</strain>
    </source>
</reference>
<accession>A0A0B7N984</accession>
<sequence length="84" mass="9571">MISGYLFRILFSGTSYVRTQFTILPAFATTIRKTQTITTNSVAIHPDHMASHGQMYVAMSRMRRADALFSFGTDIRIRIKRNLA</sequence>
<dbReference type="SUPFAM" id="SSF52540">
    <property type="entry name" value="P-loop containing nucleoside triphosphate hydrolases"/>
    <property type="match status" value="1"/>
</dbReference>
<dbReference type="Proteomes" id="UP000054107">
    <property type="component" value="Unassembled WGS sequence"/>
</dbReference>
<evidence type="ECO:0000313" key="2">
    <source>
        <dbReference type="Proteomes" id="UP000054107"/>
    </source>
</evidence>
<protein>
    <submittedName>
        <fullName evidence="1">Uncharacterized protein</fullName>
    </submittedName>
</protein>
<evidence type="ECO:0000313" key="1">
    <source>
        <dbReference type="EMBL" id="CEP11983.1"/>
    </source>
</evidence>
<gene>
    <name evidence="1" type="primary">PARPA_05890.1 scaffold 20154</name>
</gene>
<dbReference type="InterPro" id="IPR027417">
    <property type="entry name" value="P-loop_NTPase"/>
</dbReference>
<dbReference type="EMBL" id="LN727218">
    <property type="protein sequence ID" value="CEP11983.1"/>
    <property type="molecule type" value="Genomic_DNA"/>
</dbReference>
<name>A0A0B7N984_9FUNG</name>
<organism evidence="1 2">
    <name type="scientific">Parasitella parasitica</name>
    <dbReference type="NCBI Taxonomy" id="35722"/>
    <lineage>
        <taxon>Eukaryota</taxon>
        <taxon>Fungi</taxon>
        <taxon>Fungi incertae sedis</taxon>
        <taxon>Mucoromycota</taxon>
        <taxon>Mucoromycotina</taxon>
        <taxon>Mucoromycetes</taxon>
        <taxon>Mucorales</taxon>
        <taxon>Mucorineae</taxon>
        <taxon>Mucoraceae</taxon>
        <taxon>Parasitella</taxon>
    </lineage>
</organism>
<dbReference type="AlphaFoldDB" id="A0A0B7N984"/>
<dbReference type="OrthoDB" id="2281104at2759"/>
<proteinExistence type="predicted"/>
<keyword evidence="2" id="KW-1185">Reference proteome</keyword>